<name>A0A0P7C2Z7_9BACT</name>
<dbReference type="Proteomes" id="UP000050454">
    <property type="component" value="Unassembled WGS sequence"/>
</dbReference>
<dbReference type="RefSeq" id="WP_055146376.1">
    <property type="nucleotide sequence ID" value="NZ_JXSZ01000006.1"/>
</dbReference>
<evidence type="ECO:0000313" key="4">
    <source>
        <dbReference type="Proteomes" id="UP000050454"/>
    </source>
</evidence>
<dbReference type="PANTHER" id="PTHR46401">
    <property type="entry name" value="GLYCOSYLTRANSFERASE WBBK-RELATED"/>
    <property type="match status" value="1"/>
</dbReference>
<proteinExistence type="predicted"/>
<evidence type="ECO:0000259" key="2">
    <source>
        <dbReference type="Pfam" id="PF00534"/>
    </source>
</evidence>
<evidence type="ECO:0000256" key="1">
    <source>
        <dbReference type="ARBA" id="ARBA00022679"/>
    </source>
</evidence>
<dbReference type="STRING" id="1605367.AFM12_08005"/>
<dbReference type="SUPFAM" id="SSF53756">
    <property type="entry name" value="UDP-Glycosyltransferase/glycogen phosphorylase"/>
    <property type="match status" value="1"/>
</dbReference>
<dbReference type="GO" id="GO:0009103">
    <property type="term" value="P:lipopolysaccharide biosynthetic process"/>
    <property type="evidence" value="ECO:0007669"/>
    <property type="project" value="TreeGrafter"/>
</dbReference>
<feature type="domain" description="Glycosyl transferase family 1" evidence="2">
    <location>
        <begin position="195"/>
        <end position="350"/>
    </location>
</feature>
<dbReference type="Pfam" id="PF00534">
    <property type="entry name" value="Glycos_transf_1"/>
    <property type="match status" value="1"/>
</dbReference>
<reference evidence="3 4" key="1">
    <citation type="submission" date="2015-07" db="EMBL/GenBank/DDBJ databases">
        <title>The draft genome sequence of Leadbetterella sp. JN14-9.</title>
        <authorList>
            <person name="Liu Y."/>
            <person name="Du J."/>
            <person name="Shao Z."/>
        </authorList>
    </citation>
    <scope>NUCLEOTIDE SEQUENCE [LARGE SCALE GENOMIC DNA]</scope>
    <source>
        <strain evidence="3 4">JN14-9</strain>
    </source>
</reference>
<protein>
    <recommendedName>
        <fullName evidence="2">Glycosyl transferase family 1 domain-containing protein</fullName>
    </recommendedName>
</protein>
<comment type="caution">
    <text evidence="3">The sequence shown here is derived from an EMBL/GenBank/DDBJ whole genome shotgun (WGS) entry which is preliminary data.</text>
</comment>
<dbReference type="AlphaFoldDB" id="A0A0P7C2Z7"/>
<evidence type="ECO:0000313" key="3">
    <source>
        <dbReference type="EMBL" id="KPM48551.1"/>
    </source>
</evidence>
<dbReference type="Gene3D" id="3.40.50.2000">
    <property type="entry name" value="Glycogen Phosphorylase B"/>
    <property type="match status" value="2"/>
</dbReference>
<keyword evidence="1" id="KW-0808">Transferase</keyword>
<keyword evidence="4" id="KW-1185">Reference proteome</keyword>
<dbReference type="EMBL" id="LGTQ01000006">
    <property type="protein sequence ID" value="KPM48551.1"/>
    <property type="molecule type" value="Genomic_DNA"/>
</dbReference>
<dbReference type="InterPro" id="IPR001296">
    <property type="entry name" value="Glyco_trans_1"/>
</dbReference>
<dbReference type="CDD" id="cd03809">
    <property type="entry name" value="GT4_MtfB-like"/>
    <property type="match status" value="1"/>
</dbReference>
<dbReference type="OrthoDB" id="596635at2"/>
<dbReference type="GO" id="GO:0016757">
    <property type="term" value="F:glycosyltransferase activity"/>
    <property type="evidence" value="ECO:0007669"/>
    <property type="project" value="InterPro"/>
</dbReference>
<organism evidence="3 4">
    <name type="scientific">Jiulongibacter sediminis</name>
    <dbReference type="NCBI Taxonomy" id="1605367"/>
    <lineage>
        <taxon>Bacteria</taxon>
        <taxon>Pseudomonadati</taxon>
        <taxon>Bacteroidota</taxon>
        <taxon>Cytophagia</taxon>
        <taxon>Cytophagales</taxon>
        <taxon>Leadbetterellaceae</taxon>
        <taxon>Jiulongibacter</taxon>
    </lineage>
</organism>
<dbReference type="PANTHER" id="PTHR46401:SF2">
    <property type="entry name" value="GLYCOSYLTRANSFERASE WBBK-RELATED"/>
    <property type="match status" value="1"/>
</dbReference>
<gene>
    <name evidence="3" type="ORF">AFM12_08005</name>
</gene>
<sequence>MTLGIDASTPGSGGAKRHLKEILSNFHPDQNHFKLIKVWGVDSLLRELPERDFIVKISPVWLNGGYLRRLIWQIFLRDNAIKSNCDLLFCPFGTYTGKFTPFVSMSRNMLIFDKAERKRFGISFFRLKLVLLFYVQMLAFRKSRGLIFLSHHAQKEIGKVLDLSKLNTTIINHGISDTFRSKPKTQRSISEYDFGNPYKLLYVSSIWVYKHADTLVQAVDNLRKKGYPISLLILGTIGQQSEGSKLLKAIARANQKGKGIEWIQDVGLDQINIFYKMSDAFVFSSTCENMPNILIEAMSSGLPIACSNFPPMPEFLKEAGFYFNPTRVEDTEMALKEMVENDKLRSEYANLSYNMSLEYSWKLTSKKTFDFLLDNLKS</sequence>
<accession>A0A0P7C2Z7</accession>